<reference evidence="3" key="2">
    <citation type="submission" date="2023-06" db="EMBL/GenBank/DDBJ databases">
        <authorList>
            <consortium name="Lawrence Berkeley National Laboratory"/>
            <person name="Haridas S."/>
            <person name="Hensen N."/>
            <person name="Bonometti L."/>
            <person name="Westerberg I."/>
            <person name="Brannstrom I.O."/>
            <person name="Guillou S."/>
            <person name="Cros-Aarteil S."/>
            <person name="Calhoun S."/>
            <person name="Kuo A."/>
            <person name="Mondo S."/>
            <person name="Pangilinan J."/>
            <person name="Riley R."/>
            <person name="LaButti K."/>
            <person name="Andreopoulos B."/>
            <person name="Lipzen A."/>
            <person name="Chen C."/>
            <person name="Yanf M."/>
            <person name="Daum C."/>
            <person name="Ng V."/>
            <person name="Clum A."/>
            <person name="Steindorff A."/>
            <person name="Ohm R."/>
            <person name="Martin F."/>
            <person name="Silar P."/>
            <person name="Natvig D."/>
            <person name="Lalanne C."/>
            <person name="Gautier V."/>
            <person name="Ament-velasquez S.L."/>
            <person name="Kruys A."/>
            <person name="Hutchinson M.I."/>
            <person name="Powell A.J."/>
            <person name="Barry K."/>
            <person name="Miller A.N."/>
            <person name="Grigoriev I.V."/>
            <person name="Debuchy R."/>
            <person name="Gladieux P."/>
            <person name="Thoren M.H."/>
            <person name="Johannesson H."/>
        </authorList>
    </citation>
    <scope>NUCLEOTIDE SEQUENCE</scope>
    <source>
        <strain evidence="3">CBS 232.78</strain>
    </source>
</reference>
<reference evidence="3" key="1">
    <citation type="journal article" date="2023" name="Mol. Phylogenet. Evol.">
        <title>Genome-scale phylogeny and comparative genomics of the fungal order Sordariales.</title>
        <authorList>
            <person name="Hensen N."/>
            <person name="Bonometti L."/>
            <person name="Westerberg I."/>
            <person name="Brannstrom I.O."/>
            <person name="Guillou S."/>
            <person name="Cros-Aarteil S."/>
            <person name="Calhoun S."/>
            <person name="Haridas S."/>
            <person name="Kuo A."/>
            <person name="Mondo S."/>
            <person name="Pangilinan J."/>
            <person name="Riley R."/>
            <person name="LaButti K."/>
            <person name="Andreopoulos B."/>
            <person name="Lipzen A."/>
            <person name="Chen C."/>
            <person name="Yan M."/>
            <person name="Daum C."/>
            <person name="Ng V."/>
            <person name="Clum A."/>
            <person name="Steindorff A."/>
            <person name="Ohm R.A."/>
            <person name="Martin F."/>
            <person name="Silar P."/>
            <person name="Natvig D.O."/>
            <person name="Lalanne C."/>
            <person name="Gautier V."/>
            <person name="Ament-Velasquez S.L."/>
            <person name="Kruys A."/>
            <person name="Hutchinson M.I."/>
            <person name="Powell A.J."/>
            <person name="Barry K."/>
            <person name="Miller A.N."/>
            <person name="Grigoriev I.V."/>
            <person name="Debuchy R."/>
            <person name="Gladieux P."/>
            <person name="Hiltunen Thoren M."/>
            <person name="Johannesson H."/>
        </authorList>
    </citation>
    <scope>NUCLEOTIDE SEQUENCE</scope>
    <source>
        <strain evidence="3">CBS 232.78</strain>
    </source>
</reference>
<gene>
    <name evidence="3" type="ORF">B0H63DRAFT_474199</name>
</gene>
<comment type="caution">
    <text evidence="3">The sequence shown here is derived from an EMBL/GenBank/DDBJ whole genome shotgun (WGS) entry which is preliminary data.</text>
</comment>
<keyword evidence="4" id="KW-1185">Reference proteome</keyword>
<dbReference type="AlphaFoldDB" id="A0AAE0NR00"/>
<keyword evidence="2" id="KW-1133">Transmembrane helix</keyword>
<feature type="transmembrane region" description="Helical" evidence="2">
    <location>
        <begin position="144"/>
        <end position="167"/>
    </location>
</feature>
<dbReference type="EMBL" id="JAULSW010000004">
    <property type="protein sequence ID" value="KAK3386101.1"/>
    <property type="molecule type" value="Genomic_DNA"/>
</dbReference>
<name>A0AAE0NR00_9PEZI</name>
<feature type="region of interest" description="Disordered" evidence="1">
    <location>
        <begin position="97"/>
        <end position="141"/>
    </location>
</feature>
<evidence type="ECO:0000256" key="1">
    <source>
        <dbReference type="SAM" id="MobiDB-lite"/>
    </source>
</evidence>
<sequence length="241" mass="24910">MFCSSNSTFSTSGTVGRCCLINGNCDYATACNDGSISFAFGGNNTCDPVSFPRCFSMTVYESFPSASKSWISIDCGNNAWSVFTVYRTISTTTAATGTGSLASETTPPIPGSGTNSNGPVKTGPPSGASANETPNPTPSSSSQAWIAAAVIVPIIGAIAAGIIGFFLGKRRQRQQQTTAVPVTPGLSSVYPASSTVYGDGQQQYKMQQYPAEAAGDSGTSELYSGMPPGRVPDHYELPSGR</sequence>
<proteinExistence type="predicted"/>
<keyword evidence="2" id="KW-0472">Membrane</keyword>
<organism evidence="3 4">
    <name type="scientific">Podospora didyma</name>
    <dbReference type="NCBI Taxonomy" id="330526"/>
    <lineage>
        <taxon>Eukaryota</taxon>
        <taxon>Fungi</taxon>
        <taxon>Dikarya</taxon>
        <taxon>Ascomycota</taxon>
        <taxon>Pezizomycotina</taxon>
        <taxon>Sordariomycetes</taxon>
        <taxon>Sordariomycetidae</taxon>
        <taxon>Sordariales</taxon>
        <taxon>Podosporaceae</taxon>
        <taxon>Podospora</taxon>
    </lineage>
</organism>
<evidence type="ECO:0000256" key="2">
    <source>
        <dbReference type="SAM" id="Phobius"/>
    </source>
</evidence>
<accession>A0AAE0NR00</accession>
<evidence type="ECO:0000313" key="4">
    <source>
        <dbReference type="Proteomes" id="UP001285441"/>
    </source>
</evidence>
<dbReference type="Proteomes" id="UP001285441">
    <property type="component" value="Unassembled WGS sequence"/>
</dbReference>
<keyword evidence="2" id="KW-0812">Transmembrane</keyword>
<feature type="region of interest" description="Disordered" evidence="1">
    <location>
        <begin position="209"/>
        <end position="241"/>
    </location>
</feature>
<feature type="compositionally biased region" description="Low complexity" evidence="1">
    <location>
        <begin position="97"/>
        <end position="106"/>
    </location>
</feature>
<evidence type="ECO:0000313" key="3">
    <source>
        <dbReference type="EMBL" id="KAK3386101.1"/>
    </source>
</evidence>
<feature type="compositionally biased region" description="Basic and acidic residues" evidence="1">
    <location>
        <begin position="231"/>
        <end position="241"/>
    </location>
</feature>
<protein>
    <submittedName>
        <fullName evidence="3">Uncharacterized protein</fullName>
    </submittedName>
</protein>